<name>A0A494WFQ3_9SPHN</name>
<evidence type="ECO:0000313" key="2">
    <source>
        <dbReference type="EMBL" id="BBD99772.1"/>
    </source>
</evidence>
<dbReference type="EMBL" id="AP018664">
    <property type="protein sequence ID" value="BBD99772.1"/>
    <property type="molecule type" value="Genomic_DNA"/>
</dbReference>
<sequence>MSGNYTGPLEDRIAIRELMESYADAVNRCDRDLMTSLWALDSHWDLSHYPQLGVVSGRDAIMELWASAMPAYPDLSFVAMPGMIRVDGDTAVARTYFSEVYTDPESGRDKRARACYNDRLVKQGGEWLFAERVFAILHQS</sequence>
<protein>
    <submittedName>
        <fullName evidence="2">Nuclear transport factor 2 family protein</fullName>
    </submittedName>
</protein>
<evidence type="ECO:0000259" key="1">
    <source>
        <dbReference type="Pfam" id="PF13577"/>
    </source>
</evidence>
<dbReference type="KEGG" id="sami:SAMIE_1032730"/>
<dbReference type="Proteomes" id="UP000279959">
    <property type="component" value="Chromosome"/>
</dbReference>
<dbReference type="AlphaFoldDB" id="A0A494WFQ3"/>
<organism evidence="2 3">
    <name type="scientific">Sphingobium amiense</name>
    <dbReference type="NCBI Taxonomy" id="135719"/>
    <lineage>
        <taxon>Bacteria</taxon>
        <taxon>Pseudomonadati</taxon>
        <taxon>Pseudomonadota</taxon>
        <taxon>Alphaproteobacteria</taxon>
        <taxon>Sphingomonadales</taxon>
        <taxon>Sphingomonadaceae</taxon>
        <taxon>Sphingobium</taxon>
    </lineage>
</organism>
<accession>A0A494WFQ3</accession>
<dbReference type="InterPro" id="IPR037401">
    <property type="entry name" value="SnoaL-like"/>
</dbReference>
<dbReference type="CDD" id="cd00531">
    <property type="entry name" value="NTF2_like"/>
    <property type="match status" value="1"/>
</dbReference>
<dbReference type="SUPFAM" id="SSF54427">
    <property type="entry name" value="NTF2-like"/>
    <property type="match status" value="1"/>
</dbReference>
<evidence type="ECO:0000313" key="3">
    <source>
        <dbReference type="Proteomes" id="UP000279959"/>
    </source>
</evidence>
<dbReference type="Gene3D" id="3.10.450.50">
    <property type="match status" value="1"/>
</dbReference>
<gene>
    <name evidence="2" type="ORF">SAMIE_1032730</name>
</gene>
<dbReference type="RefSeq" id="WP_066695849.1">
    <property type="nucleotide sequence ID" value="NZ_AP018664.1"/>
</dbReference>
<proteinExistence type="predicted"/>
<reference evidence="2 3" key="1">
    <citation type="submission" date="2018-05" db="EMBL/GenBank/DDBJ databases">
        <title>Complete Genome Sequence of the Nonylphenol-Degrading Bacterium Sphingobium amiense DSM 16289T.</title>
        <authorList>
            <person name="Ootsuka M."/>
            <person name="Nishizawa T."/>
            <person name="Ohta H."/>
        </authorList>
    </citation>
    <scope>NUCLEOTIDE SEQUENCE [LARGE SCALE GENOMIC DNA]</scope>
    <source>
        <strain evidence="2 3">DSM 16289</strain>
    </source>
</reference>
<dbReference type="InterPro" id="IPR032710">
    <property type="entry name" value="NTF2-like_dom_sf"/>
</dbReference>
<feature type="domain" description="SnoaL-like" evidence="1">
    <location>
        <begin position="9"/>
        <end position="132"/>
    </location>
</feature>
<dbReference type="Pfam" id="PF13577">
    <property type="entry name" value="SnoaL_4"/>
    <property type="match status" value="1"/>
</dbReference>
<keyword evidence="3" id="KW-1185">Reference proteome</keyword>